<sequence length="105" mass="11252">MKKKSQNYNLAKIKVVGIGGAGNSAISRMRDFLPRSVDLIAINTDIQDLNQTNAKKKIHIGKNLTHGLGTGMNPDLGRQSAEENRSEITDALKGADMVFIAAGMG</sequence>
<evidence type="ECO:0000313" key="5">
    <source>
        <dbReference type="Proteomes" id="UP000228949"/>
    </source>
</evidence>
<keyword evidence="2" id="KW-0342">GTP-binding</keyword>
<dbReference type="Pfam" id="PF00091">
    <property type="entry name" value="Tubulin"/>
    <property type="match status" value="1"/>
</dbReference>
<dbReference type="GO" id="GO:0003924">
    <property type="term" value="F:GTPase activity"/>
    <property type="evidence" value="ECO:0007669"/>
    <property type="project" value="InterPro"/>
</dbReference>
<feature type="domain" description="Tubulin/FtsZ GTPase" evidence="3">
    <location>
        <begin position="12"/>
        <end position="105"/>
    </location>
</feature>
<protein>
    <submittedName>
        <fullName evidence="4">Cell division protein FtsZ</fullName>
    </submittedName>
</protein>
<proteinExistence type="predicted"/>
<evidence type="ECO:0000313" key="4">
    <source>
        <dbReference type="EMBL" id="PIU98378.1"/>
    </source>
</evidence>
<name>A0A2M7B5H7_9BACT</name>
<dbReference type="SUPFAM" id="SSF52490">
    <property type="entry name" value="Tubulin nucleotide-binding domain-like"/>
    <property type="match status" value="1"/>
</dbReference>
<evidence type="ECO:0000259" key="3">
    <source>
        <dbReference type="SMART" id="SM00864"/>
    </source>
</evidence>
<dbReference type="PANTHER" id="PTHR30314:SF3">
    <property type="entry name" value="MITOCHONDRIAL DIVISION PROTEIN FSZA"/>
    <property type="match status" value="1"/>
</dbReference>
<dbReference type="AlphaFoldDB" id="A0A2M7B5H7"/>
<keyword evidence="4" id="KW-0131">Cell cycle</keyword>
<organism evidence="4 5">
    <name type="scientific">Candidatus Wolfebacteria bacterium CG03_land_8_20_14_0_80_40_12</name>
    <dbReference type="NCBI Taxonomy" id="1975069"/>
    <lineage>
        <taxon>Bacteria</taxon>
        <taxon>Candidatus Wolfeibacteriota</taxon>
    </lineage>
</organism>
<comment type="caution">
    <text evidence="4">The sequence shown here is derived from an EMBL/GenBank/DDBJ whole genome shotgun (WGS) entry which is preliminary data.</text>
</comment>
<evidence type="ECO:0000256" key="1">
    <source>
        <dbReference type="ARBA" id="ARBA00022741"/>
    </source>
</evidence>
<dbReference type="InterPro" id="IPR045061">
    <property type="entry name" value="FtsZ/CetZ"/>
</dbReference>
<dbReference type="SMART" id="SM00864">
    <property type="entry name" value="Tubulin"/>
    <property type="match status" value="1"/>
</dbReference>
<dbReference type="PANTHER" id="PTHR30314">
    <property type="entry name" value="CELL DIVISION PROTEIN FTSZ-RELATED"/>
    <property type="match status" value="1"/>
</dbReference>
<dbReference type="GO" id="GO:0051301">
    <property type="term" value="P:cell division"/>
    <property type="evidence" value="ECO:0007669"/>
    <property type="project" value="UniProtKB-KW"/>
</dbReference>
<evidence type="ECO:0000256" key="2">
    <source>
        <dbReference type="ARBA" id="ARBA00023134"/>
    </source>
</evidence>
<keyword evidence="4" id="KW-0132">Cell division</keyword>
<dbReference type="InterPro" id="IPR003008">
    <property type="entry name" value="Tubulin_FtsZ_GTPase"/>
</dbReference>
<dbReference type="GO" id="GO:0005525">
    <property type="term" value="F:GTP binding"/>
    <property type="evidence" value="ECO:0007669"/>
    <property type="project" value="UniProtKB-KW"/>
</dbReference>
<keyword evidence="1" id="KW-0547">Nucleotide-binding</keyword>
<dbReference type="GO" id="GO:0032153">
    <property type="term" value="C:cell division site"/>
    <property type="evidence" value="ECO:0007669"/>
    <property type="project" value="TreeGrafter"/>
</dbReference>
<dbReference type="InterPro" id="IPR036525">
    <property type="entry name" value="Tubulin/FtsZ_GTPase_sf"/>
</dbReference>
<gene>
    <name evidence="4" type="ORF">COS61_01690</name>
</gene>
<dbReference type="Gene3D" id="3.40.50.1440">
    <property type="entry name" value="Tubulin/FtsZ, GTPase domain"/>
    <property type="match status" value="1"/>
</dbReference>
<reference evidence="5" key="1">
    <citation type="submission" date="2017-09" db="EMBL/GenBank/DDBJ databases">
        <title>Depth-based differentiation of microbial function through sediment-hosted aquifers and enrichment of novel symbionts in the deep terrestrial subsurface.</title>
        <authorList>
            <person name="Probst A.J."/>
            <person name="Ladd B."/>
            <person name="Jarett J.K."/>
            <person name="Geller-Mcgrath D.E."/>
            <person name="Sieber C.M.K."/>
            <person name="Emerson J.B."/>
            <person name="Anantharaman K."/>
            <person name="Thomas B.C."/>
            <person name="Malmstrom R."/>
            <person name="Stieglmeier M."/>
            <person name="Klingl A."/>
            <person name="Woyke T."/>
            <person name="Ryan C.M."/>
            <person name="Banfield J.F."/>
        </authorList>
    </citation>
    <scope>NUCLEOTIDE SEQUENCE [LARGE SCALE GENOMIC DNA]</scope>
</reference>
<dbReference type="Proteomes" id="UP000228949">
    <property type="component" value="Unassembled WGS sequence"/>
</dbReference>
<dbReference type="GO" id="GO:0005737">
    <property type="term" value="C:cytoplasm"/>
    <property type="evidence" value="ECO:0007669"/>
    <property type="project" value="TreeGrafter"/>
</dbReference>
<feature type="non-terminal residue" evidence="4">
    <location>
        <position position="105"/>
    </location>
</feature>
<accession>A0A2M7B5H7</accession>
<dbReference type="EMBL" id="PEVJ01000041">
    <property type="protein sequence ID" value="PIU98378.1"/>
    <property type="molecule type" value="Genomic_DNA"/>
</dbReference>